<dbReference type="PROSITE" id="PS50887">
    <property type="entry name" value="GGDEF"/>
    <property type="match status" value="1"/>
</dbReference>
<dbReference type="Gene3D" id="3.30.70.270">
    <property type="match status" value="1"/>
</dbReference>
<dbReference type="PANTHER" id="PTHR44591">
    <property type="entry name" value="STRESS RESPONSE REGULATOR PROTEIN 1"/>
    <property type="match status" value="1"/>
</dbReference>
<organism evidence="9 10">
    <name type="scientific">Candidatus Thiodiazotropha taylori</name>
    <dbReference type="NCBI Taxonomy" id="2792791"/>
    <lineage>
        <taxon>Bacteria</taxon>
        <taxon>Pseudomonadati</taxon>
        <taxon>Pseudomonadota</taxon>
        <taxon>Gammaproteobacteria</taxon>
        <taxon>Chromatiales</taxon>
        <taxon>Sedimenticolaceae</taxon>
        <taxon>Candidatus Thiodiazotropha</taxon>
    </lineage>
</organism>
<dbReference type="InterPro" id="IPR050595">
    <property type="entry name" value="Bact_response_regulator"/>
</dbReference>
<feature type="region of interest" description="Disordered" evidence="5">
    <location>
        <begin position="583"/>
        <end position="611"/>
    </location>
</feature>
<dbReference type="InterPro" id="IPR000160">
    <property type="entry name" value="GGDEF_dom"/>
</dbReference>
<sequence length="824" mass="91878">MSNDQDFDGMAEQPRNRFTQHPGEKPVALIADDSRVVRVSLRNILNETCQLIEVEDGEQAWQVICQTPSIDLVFSDLSMPKLDGRKLLTNIRNSTTGRISNLPFIVVTGNEVTDGIAEELEKLGASGMVSKPFDPTLIQQFVDELAEESEQELSVELQNTKAQSDYLDSTTDKSQFLEIASRELSFAIRNKNELALAIIKVDQFSSILDHYSEAAIEHILLALKEIIEKHIHPDDTLGYFGEGCFAILRPASNAIGTKYLSRRILEDLTSKQFYLGEADESVTASIGISAPDIKPGIRLQDLIKLAEGRLKAAFENGGDKVVDKGNENLTPVSMQDSMEISNVISNTQPSSPHVVTRSSSEINRLAAEQVAEIKAKYTNQTKDFEAQAGQISEYKRALEDLTDENRALIEDVKHWKNESAEAEHLRRQLFEVESQFQQLKVKFGEVQKAKDDLAHRTDTTERENRRLIDEEEERTASLRQSHQLIEGENKRLESQIIDLKSRAEKAELESLKSNQLVTSLRDNSNLLKMQVDQLQQEVDELREKQYQQPQASKKQNSAPSSESDSELKTDTDLLEELYKPELALSPTPQPKPKPQPQPQLQSQPVKESTADSVHLFPDKEQVDLKQKQVKESRIPPFRVEAEPMFFKNGFNLSSFTIASLIMLAIVVVGGIYLYAVMGDPPANDLASKTNQVTLQSKTPNHAAAAPAPKETVVKKSVNNGNGRSAPSVNRAGYQEAAPVTRAMSISEELRLEKELTLRQMAEEEFSRSLVSTATTEPVDSDLTETVSSDFEIQSETANEARPLPQDFEAEATSVDLDATTDSLN</sequence>
<feature type="region of interest" description="Disordered" evidence="5">
    <location>
        <begin position="1"/>
        <end position="23"/>
    </location>
</feature>
<dbReference type="GO" id="GO:0000160">
    <property type="term" value="P:phosphorelay signal transduction system"/>
    <property type="evidence" value="ECO:0007669"/>
    <property type="project" value="UniProtKB-KW"/>
</dbReference>
<dbReference type="Gene3D" id="3.40.50.2300">
    <property type="match status" value="1"/>
</dbReference>
<feature type="coiled-coil region" evidence="4">
    <location>
        <begin position="482"/>
        <end position="544"/>
    </location>
</feature>
<evidence type="ECO:0000256" key="5">
    <source>
        <dbReference type="SAM" id="MobiDB-lite"/>
    </source>
</evidence>
<dbReference type="CDD" id="cd01949">
    <property type="entry name" value="GGDEF"/>
    <property type="match status" value="1"/>
</dbReference>
<name>A0A9E4T3W0_9GAMM</name>
<dbReference type="Pfam" id="PF00072">
    <property type="entry name" value="Response_reg"/>
    <property type="match status" value="1"/>
</dbReference>
<evidence type="ECO:0000256" key="2">
    <source>
        <dbReference type="ARBA" id="ARBA00023012"/>
    </source>
</evidence>
<dbReference type="PANTHER" id="PTHR44591:SF14">
    <property type="entry name" value="PROTEIN PILG"/>
    <property type="match status" value="1"/>
</dbReference>
<feature type="compositionally biased region" description="Polar residues" evidence="5">
    <location>
        <begin position="546"/>
        <end position="562"/>
    </location>
</feature>
<feature type="compositionally biased region" description="Basic and acidic residues" evidence="5">
    <location>
        <begin position="456"/>
        <end position="468"/>
    </location>
</feature>
<dbReference type="AlphaFoldDB" id="A0A9E4T3W0"/>
<feature type="region of interest" description="Disordered" evidence="5">
    <location>
        <begin position="456"/>
        <end position="481"/>
    </location>
</feature>
<feature type="region of interest" description="Disordered" evidence="5">
    <location>
        <begin position="544"/>
        <end position="569"/>
    </location>
</feature>
<feature type="domain" description="Response regulatory" evidence="7">
    <location>
        <begin position="27"/>
        <end position="146"/>
    </location>
</feature>
<evidence type="ECO:0000256" key="3">
    <source>
        <dbReference type="PROSITE-ProRule" id="PRU00169"/>
    </source>
</evidence>
<keyword evidence="6" id="KW-0812">Transmembrane</keyword>
<feature type="transmembrane region" description="Helical" evidence="6">
    <location>
        <begin position="652"/>
        <end position="675"/>
    </location>
</feature>
<comment type="caution">
    <text evidence="9">The sequence shown here is derived from an EMBL/GenBank/DDBJ whole genome shotgun (WGS) entry which is preliminary data.</text>
</comment>
<dbReference type="SUPFAM" id="SSF55073">
    <property type="entry name" value="Nucleotide cyclase"/>
    <property type="match status" value="1"/>
</dbReference>
<dbReference type="PROSITE" id="PS50110">
    <property type="entry name" value="RESPONSE_REGULATORY"/>
    <property type="match status" value="1"/>
</dbReference>
<dbReference type="SMART" id="SM00448">
    <property type="entry name" value="REC"/>
    <property type="match status" value="1"/>
</dbReference>
<reference evidence="9" key="1">
    <citation type="journal article" date="2021" name="Proc. Natl. Acad. Sci. U.S.A.">
        <title>Global biogeography of chemosynthetic symbionts reveals both localized and globally distributed symbiont groups. .</title>
        <authorList>
            <person name="Osvatic J.T."/>
            <person name="Wilkins L.G.E."/>
            <person name="Leibrecht L."/>
            <person name="Leray M."/>
            <person name="Zauner S."/>
            <person name="Polzin J."/>
            <person name="Camacho Y."/>
            <person name="Gros O."/>
            <person name="van Gils J.A."/>
            <person name="Eisen J.A."/>
            <person name="Petersen J.M."/>
            <person name="Yuen B."/>
        </authorList>
    </citation>
    <scope>NUCLEOTIDE SEQUENCE</scope>
    <source>
        <strain evidence="9">MAGclacostrist064TRANS</strain>
    </source>
</reference>
<evidence type="ECO:0000256" key="6">
    <source>
        <dbReference type="SAM" id="Phobius"/>
    </source>
</evidence>
<feature type="compositionally biased region" description="Pro residues" evidence="5">
    <location>
        <begin position="587"/>
        <end position="597"/>
    </location>
</feature>
<dbReference type="NCBIfam" id="TIGR00254">
    <property type="entry name" value="GGDEF"/>
    <property type="match status" value="1"/>
</dbReference>
<dbReference type="EMBL" id="JAEPCM010000712">
    <property type="protein sequence ID" value="MCG7948495.1"/>
    <property type="molecule type" value="Genomic_DNA"/>
</dbReference>
<gene>
    <name evidence="9" type="ORF">JAZ07_19310</name>
</gene>
<dbReference type="SMART" id="SM00267">
    <property type="entry name" value="GGDEF"/>
    <property type="match status" value="1"/>
</dbReference>
<keyword evidence="4" id="KW-0175">Coiled coil</keyword>
<keyword evidence="6" id="KW-0472">Membrane</keyword>
<dbReference type="CDD" id="cd00156">
    <property type="entry name" value="REC"/>
    <property type="match status" value="1"/>
</dbReference>
<evidence type="ECO:0000259" key="8">
    <source>
        <dbReference type="PROSITE" id="PS50887"/>
    </source>
</evidence>
<dbReference type="InterPro" id="IPR043128">
    <property type="entry name" value="Rev_trsase/Diguanyl_cyclase"/>
</dbReference>
<feature type="coiled-coil region" evidence="4">
    <location>
        <begin position="384"/>
        <end position="442"/>
    </location>
</feature>
<accession>A0A9E4T3W0</accession>
<keyword evidence="2" id="KW-0902">Two-component regulatory system</keyword>
<evidence type="ECO:0000259" key="7">
    <source>
        <dbReference type="PROSITE" id="PS50110"/>
    </source>
</evidence>
<dbReference type="InterPro" id="IPR029787">
    <property type="entry name" value="Nucleotide_cyclase"/>
</dbReference>
<feature type="modified residue" description="4-aspartylphosphate" evidence="3">
    <location>
        <position position="76"/>
    </location>
</feature>
<feature type="region of interest" description="Disordered" evidence="5">
    <location>
        <begin position="793"/>
        <end position="824"/>
    </location>
</feature>
<evidence type="ECO:0000313" key="9">
    <source>
        <dbReference type="EMBL" id="MCG7948495.1"/>
    </source>
</evidence>
<proteinExistence type="predicted"/>
<dbReference type="Pfam" id="PF00990">
    <property type="entry name" value="GGDEF"/>
    <property type="match status" value="1"/>
</dbReference>
<evidence type="ECO:0000256" key="1">
    <source>
        <dbReference type="ARBA" id="ARBA00022553"/>
    </source>
</evidence>
<keyword evidence="1 3" id="KW-0597">Phosphoprotein</keyword>
<dbReference type="InterPro" id="IPR011006">
    <property type="entry name" value="CheY-like_superfamily"/>
</dbReference>
<feature type="domain" description="GGDEF" evidence="8">
    <location>
        <begin position="192"/>
        <end position="326"/>
    </location>
</feature>
<dbReference type="Proteomes" id="UP000886667">
    <property type="component" value="Unassembled WGS sequence"/>
</dbReference>
<evidence type="ECO:0000313" key="10">
    <source>
        <dbReference type="Proteomes" id="UP000886667"/>
    </source>
</evidence>
<evidence type="ECO:0000256" key="4">
    <source>
        <dbReference type="SAM" id="Coils"/>
    </source>
</evidence>
<dbReference type="InterPro" id="IPR001789">
    <property type="entry name" value="Sig_transdc_resp-reg_receiver"/>
</dbReference>
<keyword evidence="6" id="KW-1133">Transmembrane helix</keyword>
<protein>
    <submittedName>
        <fullName evidence="9">Response regulator</fullName>
    </submittedName>
</protein>
<dbReference type="SUPFAM" id="SSF52172">
    <property type="entry name" value="CheY-like"/>
    <property type="match status" value="1"/>
</dbReference>